<keyword evidence="3" id="KW-1185">Reference proteome</keyword>
<gene>
    <name evidence="2" type="ORF">RGB73_19340</name>
</gene>
<protein>
    <submittedName>
        <fullName evidence="2">YhcN/YlaJ family sporulation lipoprotein</fullName>
    </submittedName>
</protein>
<reference evidence="2 3" key="1">
    <citation type="submission" date="2023-09" db="EMBL/GenBank/DDBJ databases">
        <title>Complete Genome and Methylome dissection of Bacillus brevis NEB573 original source of BbsI restriction endonuclease.</title>
        <authorList>
            <person name="Fomenkov A."/>
            <person name="Roberts R.D."/>
        </authorList>
    </citation>
    <scope>NUCLEOTIDE SEQUENCE [LARGE SCALE GENOMIC DNA]</scope>
    <source>
        <strain evidence="2 3">NEB573</strain>
    </source>
</reference>
<accession>A0ABY9SZ68</accession>
<sequence>MKSKWPIALAGVMALSSLAGCASSSAGPQNTPHTQNAAVPNATSDMRNSMAHDPNAYTRGTYAHTQGTNAFSPGTHAYHYRNGFTATGFNQNLAERLTRVADDVPGVDRATVVVHGNDAVIGIRIRDNLAPAQKSIVEQQVHSAARAVSPAMNIRVTGDPAMFARIRQLNSSIYNEASYRTRDGHHSGTTIAQDTANAVTDFGILLKDMGRTVTAPFR</sequence>
<evidence type="ECO:0000313" key="3">
    <source>
        <dbReference type="Proteomes" id="UP001256827"/>
    </source>
</evidence>
<dbReference type="RefSeq" id="WP_310764387.1">
    <property type="nucleotide sequence ID" value="NZ_CP134050.1"/>
</dbReference>
<dbReference type="InterPro" id="IPR019076">
    <property type="entry name" value="Spore_lipoprot_YhcN/YlaJ-like"/>
</dbReference>
<keyword evidence="1" id="KW-0732">Signal</keyword>
<dbReference type="EMBL" id="CP134050">
    <property type="protein sequence ID" value="WNC12872.1"/>
    <property type="molecule type" value="Genomic_DNA"/>
</dbReference>
<name>A0ABY9SZ68_BREBE</name>
<keyword evidence="2" id="KW-0449">Lipoprotein</keyword>
<feature type="chain" id="PRO_5045190884" evidence="1">
    <location>
        <begin position="22"/>
        <end position="218"/>
    </location>
</feature>
<organism evidence="2 3">
    <name type="scientific">Brevibacillus brevis</name>
    <name type="common">Bacillus brevis</name>
    <dbReference type="NCBI Taxonomy" id="1393"/>
    <lineage>
        <taxon>Bacteria</taxon>
        <taxon>Bacillati</taxon>
        <taxon>Bacillota</taxon>
        <taxon>Bacilli</taxon>
        <taxon>Bacillales</taxon>
        <taxon>Paenibacillaceae</taxon>
        <taxon>Brevibacillus</taxon>
    </lineage>
</organism>
<dbReference type="Proteomes" id="UP001256827">
    <property type="component" value="Chromosome"/>
</dbReference>
<evidence type="ECO:0000256" key="1">
    <source>
        <dbReference type="SAM" id="SignalP"/>
    </source>
</evidence>
<evidence type="ECO:0000313" key="2">
    <source>
        <dbReference type="EMBL" id="WNC12872.1"/>
    </source>
</evidence>
<feature type="signal peptide" evidence="1">
    <location>
        <begin position="1"/>
        <end position="21"/>
    </location>
</feature>
<dbReference type="Pfam" id="PF09580">
    <property type="entry name" value="Spore_YhcN_YlaJ"/>
    <property type="match status" value="1"/>
</dbReference>
<proteinExistence type="predicted"/>
<dbReference type="PROSITE" id="PS51257">
    <property type="entry name" value="PROKAR_LIPOPROTEIN"/>
    <property type="match status" value="1"/>
</dbReference>